<dbReference type="GO" id="GO:0000247">
    <property type="term" value="F:C-8 sterol isomerase activity"/>
    <property type="evidence" value="ECO:0007669"/>
    <property type="project" value="TreeGrafter"/>
</dbReference>
<feature type="region of interest" description="Disordered" evidence="14">
    <location>
        <begin position="243"/>
        <end position="700"/>
    </location>
</feature>
<feature type="transmembrane region" description="Helical" evidence="15">
    <location>
        <begin position="114"/>
        <end position="139"/>
    </location>
</feature>
<dbReference type="Pfam" id="PF05241">
    <property type="entry name" value="EBP"/>
    <property type="match status" value="1"/>
</dbReference>
<feature type="compositionally biased region" description="Basic and acidic residues" evidence="14">
    <location>
        <begin position="315"/>
        <end position="340"/>
    </location>
</feature>
<feature type="compositionally biased region" description="Basic and acidic residues" evidence="14">
    <location>
        <begin position="1235"/>
        <end position="1250"/>
    </location>
</feature>
<dbReference type="STRING" id="1388766.A0A017SQZ2"/>
<feature type="compositionally biased region" description="Low complexity" evidence="14">
    <location>
        <begin position="1738"/>
        <end position="1748"/>
    </location>
</feature>
<feature type="compositionally biased region" description="Basic residues" evidence="14">
    <location>
        <begin position="543"/>
        <end position="552"/>
    </location>
</feature>
<evidence type="ECO:0000256" key="10">
    <source>
        <dbReference type="ARBA" id="ARBA00023166"/>
    </source>
</evidence>
<feature type="compositionally biased region" description="Basic and acidic residues" evidence="14">
    <location>
        <begin position="1437"/>
        <end position="1453"/>
    </location>
</feature>
<keyword evidence="6 13" id="KW-1133">Transmembrane helix</keyword>
<feature type="region of interest" description="Disordered" evidence="14">
    <location>
        <begin position="1216"/>
        <end position="1521"/>
    </location>
</feature>
<comment type="subcellular location">
    <subcellularLocation>
        <location evidence="1">Membrane</location>
        <topology evidence="1">Multi-pass membrane protein</topology>
    </subcellularLocation>
</comment>
<keyword evidence="9 13" id="KW-0472">Membrane</keyword>
<feature type="compositionally biased region" description="Basic and acidic residues" evidence="14">
    <location>
        <begin position="1816"/>
        <end position="1825"/>
    </location>
</feature>
<dbReference type="Pfam" id="PF24345">
    <property type="entry name" value="PH_24"/>
    <property type="match status" value="1"/>
</dbReference>
<evidence type="ECO:0000256" key="11">
    <source>
        <dbReference type="ARBA" id="ARBA00023221"/>
    </source>
</evidence>
<feature type="compositionally biased region" description="Low complexity" evidence="14">
    <location>
        <begin position="724"/>
        <end position="741"/>
    </location>
</feature>
<evidence type="ECO:0000256" key="2">
    <source>
        <dbReference type="ARBA" id="ARBA00008337"/>
    </source>
</evidence>
<comment type="similarity">
    <text evidence="2">Belongs to the EBP family.</text>
</comment>
<keyword evidence="7" id="KW-0756">Sterol biosynthesis</keyword>
<dbReference type="PANTHER" id="PTHR14207:SF0">
    <property type="entry name" value="3-BETA-HYDROXYSTEROID-DELTA(8),DELTA(7)-ISOMERASE"/>
    <property type="match status" value="1"/>
</dbReference>
<evidence type="ECO:0000256" key="5">
    <source>
        <dbReference type="ARBA" id="ARBA00022955"/>
    </source>
</evidence>
<keyword evidence="8" id="KW-0443">Lipid metabolism</keyword>
<feature type="compositionally biased region" description="Basic and acidic residues" evidence="14">
    <location>
        <begin position="1271"/>
        <end position="1285"/>
    </location>
</feature>
<dbReference type="EMBL" id="KK088412">
    <property type="protein sequence ID" value="EYE98989.1"/>
    <property type="molecule type" value="Genomic_DNA"/>
</dbReference>
<feature type="compositionally biased region" description="Basic and acidic residues" evidence="14">
    <location>
        <begin position="630"/>
        <end position="643"/>
    </location>
</feature>
<keyword evidence="12" id="KW-0413">Isomerase</keyword>
<feature type="domain" description="EXPERA" evidence="16">
    <location>
        <begin position="59"/>
        <end position="205"/>
    </location>
</feature>
<feature type="compositionally biased region" description="Basic and acidic residues" evidence="14">
    <location>
        <begin position="381"/>
        <end position="400"/>
    </location>
</feature>
<dbReference type="GO" id="GO:0004769">
    <property type="term" value="F:steroid Delta-isomerase activity"/>
    <property type="evidence" value="ECO:0007669"/>
    <property type="project" value="TreeGrafter"/>
</dbReference>
<dbReference type="GeneID" id="63701177"/>
<evidence type="ECO:0000313" key="17">
    <source>
        <dbReference type="EMBL" id="EYE98989.1"/>
    </source>
</evidence>
<dbReference type="Pfam" id="PF24340">
    <property type="entry name" value="DH_2"/>
    <property type="match status" value="1"/>
</dbReference>
<evidence type="ECO:0000256" key="15">
    <source>
        <dbReference type="SAM" id="Phobius"/>
    </source>
</evidence>
<feature type="transmembrane region" description="Helical" evidence="15">
    <location>
        <begin position="183"/>
        <end position="199"/>
    </location>
</feature>
<dbReference type="RefSeq" id="XP_040642677.1">
    <property type="nucleotide sequence ID" value="XM_040786053.1"/>
</dbReference>
<feature type="compositionally biased region" description="Basic and acidic residues" evidence="14">
    <location>
        <begin position="583"/>
        <end position="611"/>
    </location>
</feature>
<feature type="compositionally biased region" description="Basic and acidic residues" evidence="14">
    <location>
        <begin position="893"/>
        <end position="904"/>
    </location>
</feature>
<dbReference type="GO" id="GO:0005783">
    <property type="term" value="C:endoplasmic reticulum"/>
    <property type="evidence" value="ECO:0007669"/>
    <property type="project" value="TreeGrafter"/>
</dbReference>
<keyword evidence="3" id="KW-0444">Lipid biosynthesis</keyword>
<feature type="compositionally biased region" description="Basic and acidic residues" evidence="14">
    <location>
        <begin position="356"/>
        <end position="370"/>
    </location>
</feature>
<evidence type="ECO:0000256" key="12">
    <source>
        <dbReference type="ARBA" id="ARBA00023235"/>
    </source>
</evidence>
<dbReference type="InterPro" id="IPR056223">
    <property type="entry name" value="PH_24"/>
</dbReference>
<feature type="region of interest" description="Disordered" evidence="14">
    <location>
        <begin position="1132"/>
        <end position="1201"/>
    </location>
</feature>
<feature type="compositionally biased region" description="Basic and acidic residues" evidence="14">
    <location>
        <begin position="658"/>
        <end position="681"/>
    </location>
</feature>
<dbReference type="GO" id="GO:0047750">
    <property type="term" value="F:cholestenol delta-isomerase activity"/>
    <property type="evidence" value="ECO:0007669"/>
    <property type="project" value="InterPro"/>
</dbReference>
<evidence type="ECO:0000256" key="8">
    <source>
        <dbReference type="ARBA" id="ARBA00023098"/>
    </source>
</evidence>
<organism evidence="17 18">
    <name type="scientific">Aspergillus ruber (strain CBS 135680)</name>
    <dbReference type="NCBI Taxonomy" id="1388766"/>
    <lineage>
        <taxon>Eukaryota</taxon>
        <taxon>Fungi</taxon>
        <taxon>Dikarya</taxon>
        <taxon>Ascomycota</taxon>
        <taxon>Pezizomycotina</taxon>
        <taxon>Eurotiomycetes</taxon>
        <taxon>Eurotiomycetidae</taxon>
        <taxon>Eurotiales</taxon>
        <taxon>Aspergillaceae</taxon>
        <taxon>Aspergillus</taxon>
        <taxon>Aspergillus subgen. Aspergillus</taxon>
    </lineage>
</organism>
<keyword evidence="18" id="KW-1185">Reference proteome</keyword>
<feature type="region of interest" description="Disordered" evidence="14">
    <location>
        <begin position="1658"/>
        <end position="1678"/>
    </location>
</feature>
<dbReference type="InterPro" id="IPR033118">
    <property type="entry name" value="EXPERA"/>
</dbReference>
<feature type="region of interest" description="Disordered" evidence="14">
    <location>
        <begin position="1728"/>
        <end position="1748"/>
    </location>
</feature>
<feature type="compositionally biased region" description="Polar residues" evidence="14">
    <location>
        <begin position="1306"/>
        <end position="1329"/>
    </location>
</feature>
<evidence type="ECO:0000256" key="7">
    <source>
        <dbReference type="ARBA" id="ARBA00023011"/>
    </source>
</evidence>
<feature type="compositionally biased region" description="Low complexity" evidence="14">
    <location>
        <begin position="1494"/>
        <end position="1510"/>
    </location>
</feature>
<dbReference type="Proteomes" id="UP000019804">
    <property type="component" value="Unassembled WGS sequence"/>
</dbReference>
<proteinExistence type="inferred from homology"/>
<dbReference type="GO" id="GO:0016126">
    <property type="term" value="P:sterol biosynthetic process"/>
    <property type="evidence" value="ECO:0007669"/>
    <property type="project" value="UniProtKB-KW"/>
</dbReference>
<feature type="region of interest" description="Disordered" evidence="14">
    <location>
        <begin position="874"/>
        <end position="907"/>
    </location>
</feature>
<evidence type="ECO:0000256" key="3">
    <source>
        <dbReference type="ARBA" id="ARBA00022516"/>
    </source>
</evidence>
<feature type="compositionally biased region" description="Basic and acidic residues" evidence="14">
    <location>
        <begin position="512"/>
        <end position="542"/>
    </location>
</feature>
<name>A0A017SQZ2_ASPRC</name>
<evidence type="ECO:0000259" key="16">
    <source>
        <dbReference type="PROSITE" id="PS51751"/>
    </source>
</evidence>
<dbReference type="Pfam" id="PF24344">
    <property type="entry name" value="PH_23"/>
    <property type="match status" value="1"/>
</dbReference>
<keyword evidence="5" id="KW-0752">Steroid biosynthesis</keyword>
<feature type="compositionally biased region" description="Basic and acidic residues" evidence="14">
    <location>
        <begin position="1483"/>
        <end position="1492"/>
    </location>
</feature>
<keyword evidence="10" id="KW-1207">Sterol metabolism</keyword>
<feature type="compositionally biased region" description="Basic and acidic residues" evidence="14">
    <location>
        <begin position="560"/>
        <end position="575"/>
    </location>
</feature>
<dbReference type="PANTHER" id="PTHR14207">
    <property type="entry name" value="STEROL ISOMERASE"/>
    <property type="match status" value="1"/>
</dbReference>
<feature type="compositionally biased region" description="Basic residues" evidence="14">
    <location>
        <begin position="1251"/>
        <end position="1261"/>
    </location>
</feature>
<keyword evidence="11" id="KW-0753">Steroid metabolism</keyword>
<evidence type="ECO:0000256" key="9">
    <source>
        <dbReference type="ARBA" id="ARBA00023136"/>
    </source>
</evidence>
<feature type="compositionally biased region" description="Polar residues" evidence="14">
    <location>
        <begin position="1216"/>
        <end position="1233"/>
    </location>
</feature>
<evidence type="ECO:0000313" key="18">
    <source>
        <dbReference type="Proteomes" id="UP000019804"/>
    </source>
</evidence>
<protein>
    <submittedName>
        <fullName evidence="17">EBP-domain-containing protein</fullName>
    </submittedName>
</protein>
<feature type="region of interest" description="Disordered" evidence="14">
    <location>
        <begin position="1792"/>
        <end position="1825"/>
    </location>
</feature>
<dbReference type="InterPro" id="IPR007905">
    <property type="entry name" value="EBP"/>
</dbReference>
<evidence type="ECO:0000256" key="13">
    <source>
        <dbReference type="PROSITE-ProRule" id="PRU01087"/>
    </source>
</evidence>
<dbReference type="InterPro" id="IPR056416">
    <property type="entry name" value="DH_2_fung"/>
</dbReference>
<evidence type="ECO:0000256" key="6">
    <source>
        <dbReference type="ARBA" id="ARBA00022989"/>
    </source>
</evidence>
<feature type="region of interest" description="Disordered" evidence="14">
    <location>
        <begin position="722"/>
        <end position="748"/>
    </location>
</feature>
<reference evidence="18" key="1">
    <citation type="journal article" date="2014" name="Nat. Commun.">
        <title>Genomic adaptations of the halophilic Dead Sea filamentous fungus Eurotium rubrum.</title>
        <authorList>
            <person name="Kis-Papo T."/>
            <person name="Weig A.R."/>
            <person name="Riley R."/>
            <person name="Persoh D."/>
            <person name="Salamov A."/>
            <person name="Sun H."/>
            <person name="Lipzen A."/>
            <person name="Wasser S.P."/>
            <person name="Rambold G."/>
            <person name="Grigoriev I.V."/>
            <person name="Nevo E."/>
        </authorList>
    </citation>
    <scope>NUCLEOTIDE SEQUENCE [LARGE SCALE GENOMIC DNA]</scope>
    <source>
        <strain evidence="18">CBS 135680</strain>
    </source>
</reference>
<feature type="compositionally biased region" description="Polar residues" evidence="14">
    <location>
        <begin position="1804"/>
        <end position="1815"/>
    </location>
</feature>
<dbReference type="GO" id="GO:0016020">
    <property type="term" value="C:membrane"/>
    <property type="evidence" value="ECO:0007669"/>
    <property type="project" value="UniProtKB-SubCell"/>
</dbReference>
<dbReference type="InterPro" id="IPR056222">
    <property type="entry name" value="PH_23"/>
</dbReference>
<dbReference type="OrthoDB" id="5408934at2759"/>
<feature type="compositionally biased region" description="Polar residues" evidence="14">
    <location>
        <begin position="1728"/>
        <end position="1737"/>
    </location>
</feature>
<evidence type="ECO:0000256" key="14">
    <source>
        <dbReference type="SAM" id="MobiDB-lite"/>
    </source>
</evidence>
<feature type="transmembrane region" description="Helical" evidence="15">
    <location>
        <begin position="27"/>
        <end position="51"/>
    </location>
</feature>
<dbReference type="PROSITE" id="PS51751">
    <property type="entry name" value="EXPERA"/>
    <property type="match status" value="1"/>
</dbReference>
<keyword evidence="4 13" id="KW-0812">Transmembrane</keyword>
<feature type="compositionally biased region" description="Basic and acidic residues" evidence="14">
    <location>
        <begin position="246"/>
        <end position="279"/>
    </location>
</feature>
<gene>
    <name evidence="17" type="ORF">EURHEDRAFT_512286</name>
</gene>
<dbReference type="HOGENOM" id="CLU_001976_0_0_1"/>
<accession>A0A017SQZ2</accession>
<feature type="compositionally biased region" description="Acidic residues" evidence="14">
    <location>
        <begin position="1461"/>
        <end position="1476"/>
    </location>
</feature>
<feature type="transmembrane region" description="Helical" evidence="15">
    <location>
        <begin position="63"/>
        <end position="83"/>
    </location>
</feature>
<evidence type="ECO:0000256" key="4">
    <source>
        <dbReference type="ARBA" id="ARBA00022692"/>
    </source>
</evidence>
<feature type="compositionally biased region" description="Polar residues" evidence="14">
    <location>
        <begin position="1339"/>
        <end position="1350"/>
    </location>
</feature>
<sequence length="1908" mass="210729">MATAIPLHPYYPLDALIAGYSPNEASVITLLTVASVSSLVLLGTTWTLVSLAKSSLRHSDRFAILWFVLSGSLHCFFEGYFILNHDRMGSGQDFIGQLWKEYALSDSRYLTSDTLVLCMETITVFVWGPLCYLVAYLIFAQHSLRHPLQIIVCMSHLYGDTLYYATSLFDHYAHGVSYCRPEGYYFWIYYFFMNFIWIQKTVDIGKQLGAYDTNSVRSKVRKWQQQGGGVVIANDCVYYEEDEENSQERSTARDKQTRTSKIRSESTPRKRVISDEHWKLNRNAPKPKASQTKLPPPKRISEYTTNDSLGSPPPTRDRRDTVSNDKSKPSPASRSRERSRTVVTPESVRQHRKSKSTHDLSARTGNETHRLGRPRPSYSRPETEARSLPDERSEISERSRTKSLPPEADMDWATIEENFAELSKKRTRGPDPSAAKPRVPPATSLKPPKGGIFSHMLDESKKMFARPEPPKPKGTRIEAWLSGTPDTYTQDGESDVEIPAPLNMRPNKVKHSSRDSLDRQHAPDSRRREGSHDSEPPSESRSRRSTHARRSRDKIEADEEKSTGELSNLRERDHTPPPSTRRKSSESKQGKSPANDKESEASEKVHEKSVELDPEDNETGSPPPEEVETPDDKALVPFGRERPFPTTGNRLPTIASAESDKAGDSQKPEELTEQGPSEKAEPTPAQEIPDPEERDQFDPNSLPLVTTQLKRRLTTHDDLISVLSGSNGRSRSLRSARSLRSNKSRAPDATVTDLLRELSADEVKYMRELKTLVGGVIPVLLTCVLSRSESAVAAGLFRPSMDPKDEMNFTRPIVDMGVAIERLKSLHKRIPQDQVDPLLHWATGAQKVYRDYLKAWRLGFKDVVVNLAPLNESEAARNNDEKEDGNNNNSETRSLDEGMARDENGDIVDSEGEKVDVAYLLKRPLVRLKYLAKTFKGINMLQPSSKADETASSYQALVTEARRRAREERARLEDESASCIDPTRARDPATLGALAGVTVDQTRRVRARDFFNLSLYHSSGQVIDCRAELLMRDNAPVNGSGGDLLICEIDHSDRWLLFPPIDAGCVSARNGDNKGEVVVMIRSPPGQAKAWQEVISLQIEEEEVAFEWIQLLGLHPIPPTICRSQSFIDRARQRQKQLQQQQQEEEQDAPPSLPTIQETPPSPRHLDVPIGEKATSRAARRSLTPKDPSTEPSVFGSSFALESRDSLNTDITRQSDYVSETARPTTASPQPSILHSRDPRAMTPVDDKSPGLKRSKAKRVSRVGESPSPGPEDKPSPSTPKKSESRLPVPSPSPVQGPKSYKEQQRLSPQAEHSAQPSPRVSSTPSKSLPSIPKIRPASSYTHVTESLGSPSDEEDEISLGYDDLPESLARRESHSPSDSGSSQPDDGDEPPPPPPHRSPSSSVANAPVLSPTGGKQRRRGSSPLKHEYEPSTASDSHSDSNSETSTVRRYDIDSTSEYSGSEDSEDESESEDELDSTLPPTEPRDPLRPSERASIVPSGSSISPSHSASQVGYRTVPAQPTKSSRVMASIFAWSDKGTWESLLSDECVIIVSPGLIEAYEMSVAPSESGHEDGAQSSKVRPMIALELTPLVPIRRGTAIDISIRSPPTDRSKVTWSNNIMFRSHNADECEVLYGLINNSRINNPTYIALQNARGPFADQPDPLERSNNTAGGMFGWPRRRKSYRASASSPRSLADNSESSVGTMSSAFSALKRFGNGSKMFNITRSTVTSRNGQEDGSSTAGGSTSGIGRIAAAIKGVDGIGLSNAKIRMYVRETQTKWRDMGAARLTIMPAPASSSAPRPNTAGSDATNTNNPDARRSGLQEPQKRIVARGKTRNEVLLDVCLGESSFERVARTGIAVSVWEDAHAGGAMPEKGGVTGGSYKIYMIQMKSEAEAAYTFGLVGKLKY</sequence>
<evidence type="ECO:0000256" key="1">
    <source>
        <dbReference type="ARBA" id="ARBA00004141"/>
    </source>
</evidence>